<organism evidence="5 6">
    <name type="scientific">Knufia obscura</name>
    <dbReference type="NCBI Taxonomy" id="1635080"/>
    <lineage>
        <taxon>Eukaryota</taxon>
        <taxon>Fungi</taxon>
        <taxon>Dikarya</taxon>
        <taxon>Ascomycota</taxon>
        <taxon>Pezizomycotina</taxon>
        <taxon>Eurotiomycetes</taxon>
        <taxon>Chaetothyriomycetidae</taxon>
        <taxon>Chaetothyriales</taxon>
        <taxon>Trichomeriaceae</taxon>
        <taxon>Knufia</taxon>
    </lineage>
</organism>
<keyword evidence="1" id="KW-0488">Methylation</keyword>
<evidence type="ECO:0000256" key="4">
    <source>
        <dbReference type="SAM" id="MobiDB-lite"/>
    </source>
</evidence>
<dbReference type="Gene3D" id="3.40.50.300">
    <property type="entry name" value="P-loop containing nucleotide triphosphate hydrolases"/>
    <property type="match status" value="1"/>
</dbReference>
<dbReference type="CDD" id="cd00157">
    <property type="entry name" value="Rho"/>
    <property type="match status" value="1"/>
</dbReference>
<name>A0ABR0RJI2_9EURO</name>
<reference evidence="5 6" key="1">
    <citation type="journal article" date="2023" name="Res Sq">
        <title>Genomic and morphological characterization of Knufia obscura isolated from the Mars 2020 spacecraft assembly facility.</title>
        <authorList>
            <person name="Chander A.M."/>
            <person name="Teixeira M.M."/>
            <person name="Singh N.K."/>
            <person name="Williams M.P."/>
            <person name="Parker C.W."/>
            <person name="Leo P."/>
            <person name="Stajich J.E."/>
            <person name="Torok T."/>
            <person name="Tighe S."/>
            <person name="Mason C.E."/>
            <person name="Venkateswaran K."/>
        </authorList>
    </citation>
    <scope>NUCLEOTIDE SEQUENCE [LARGE SCALE GENOMIC DNA]</scope>
    <source>
        <strain evidence="5 6">CCFEE 5817</strain>
    </source>
</reference>
<evidence type="ECO:0000256" key="3">
    <source>
        <dbReference type="ARBA" id="ARBA00023134"/>
    </source>
</evidence>
<feature type="region of interest" description="Disordered" evidence="4">
    <location>
        <begin position="494"/>
        <end position="513"/>
    </location>
</feature>
<dbReference type="Pfam" id="PF00071">
    <property type="entry name" value="Ras"/>
    <property type="match status" value="1"/>
</dbReference>
<keyword evidence="6" id="KW-1185">Reference proteome</keyword>
<dbReference type="RefSeq" id="XP_064728474.1">
    <property type="nucleotide sequence ID" value="XM_064876210.1"/>
</dbReference>
<dbReference type="NCBIfam" id="TIGR00231">
    <property type="entry name" value="small_GTP"/>
    <property type="match status" value="1"/>
</dbReference>
<protein>
    <submittedName>
        <fullName evidence="5">Uncharacterized protein</fullName>
    </submittedName>
</protein>
<dbReference type="PANTHER" id="PTHR24072">
    <property type="entry name" value="RHO FAMILY GTPASE"/>
    <property type="match status" value="1"/>
</dbReference>
<dbReference type="PROSITE" id="PS51419">
    <property type="entry name" value="RAB"/>
    <property type="match status" value="1"/>
</dbReference>
<evidence type="ECO:0000313" key="6">
    <source>
        <dbReference type="Proteomes" id="UP001334248"/>
    </source>
</evidence>
<dbReference type="PRINTS" id="PR00449">
    <property type="entry name" value="RASTRNSFRMNG"/>
</dbReference>
<keyword evidence="2" id="KW-0547">Nucleotide-binding</keyword>
<dbReference type="InterPro" id="IPR005225">
    <property type="entry name" value="Small_GTP-bd"/>
</dbReference>
<dbReference type="GeneID" id="90001253"/>
<dbReference type="InterPro" id="IPR001806">
    <property type="entry name" value="Small_GTPase"/>
</dbReference>
<evidence type="ECO:0000313" key="5">
    <source>
        <dbReference type="EMBL" id="KAK5940384.1"/>
    </source>
</evidence>
<evidence type="ECO:0000256" key="2">
    <source>
        <dbReference type="ARBA" id="ARBA00022741"/>
    </source>
</evidence>
<gene>
    <name evidence="5" type="ORF">PMZ80_007804</name>
</gene>
<dbReference type="InterPro" id="IPR027417">
    <property type="entry name" value="P-loop_NTPase"/>
</dbReference>
<comment type="caution">
    <text evidence="5">The sequence shown here is derived from an EMBL/GenBank/DDBJ whole genome shotgun (WGS) entry which is preliminary data.</text>
</comment>
<feature type="compositionally biased region" description="Basic residues" evidence="4">
    <location>
        <begin position="498"/>
        <end position="507"/>
    </location>
</feature>
<sequence>MDPVGVVASIASLVVSSTRLIQLANDMTQKHKGAPLIMSSIATEWNNLNNSLVQVQGMLLNNSLPSFTDAGQAENVRRDIDDITMSCARIVSKLEVHVIQAMKQNGISPLEATDSVNFSAKTKFVWNETEVNQLMEALRGQKSSLTLLFQTLAWQAREEDARVLREQNTFIINAFNRFGRRRWSALSGSTARSSISDPPKQMKLKYYGDLKDDIDPSRYQPLSSTSIPTEALHVPDDRVEAENFPHQPPDVVPDQVVRQTEESSSTQTMSNPAESTPTSLGRPTDQPRHVLPTESGKLEGTTTKAALNTVGARLKCVIVGDRECGKTETLITIATGALPTEYIPTVFDNYSAEFQIDGKEYNLGLHDTSCQEDYDRLRPLSYPQTDVFILIFSVISPPSFENVRSKWYPEIQYHTPGVPFILVGNFKNKRDDAEIARLLADKDMAPVEAHEGLQLAIDIRADQYLECDSEVGPIENFSTIAKAAIGAALNSAPNSKNVKNKKKRSRRFGMPLR</sequence>
<dbReference type="EMBL" id="JAVHJV010000009">
    <property type="protein sequence ID" value="KAK5940384.1"/>
    <property type="molecule type" value="Genomic_DNA"/>
</dbReference>
<proteinExistence type="predicted"/>
<accession>A0ABR0RJI2</accession>
<keyword evidence="3" id="KW-0342">GTP-binding</keyword>
<dbReference type="SMART" id="SM00174">
    <property type="entry name" value="RHO"/>
    <property type="match status" value="1"/>
</dbReference>
<feature type="region of interest" description="Disordered" evidence="4">
    <location>
        <begin position="240"/>
        <end position="295"/>
    </location>
</feature>
<dbReference type="PROSITE" id="PS51420">
    <property type="entry name" value="RHO"/>
    <property type="match status" value="1"/>
</dbReference>
<feature type="compositionally biased region" description="Polar residues" evidence="4">
    <location>
        <begin position="269"/>
        <end position="281"/>
    </location>
</feature>
<dbReference type="PROSITE" id="PS51421">
    <property type="entry name" value="RAS"/>
    <property type="match status" value="1"/>
</dbReference>
<dbReference type="InterPro" id="IPR003578">
    <property type="entry name" value="Small_GTPase_Rho"/>
</dbReference>
<evidence type="ECO:0000256" key="1">
    <source>
        <dbReference type="ARBA" id="ARBA00022481"/>
    </source>
</evidence>
<feature type="compositionally biased region" description="Low complexity" evidence="4">
    <location>
        <begin position="252"/>
        <end position="268"/>
    </location>
</feature>
<dbReference type="SUPFAM" id="SSF52540">
    <property type="entry name" value="P-loop containing nucleoside triphosphate hydrolases"/>
    <property type="match status" value="1"/>
</dbReference>
<dbReference type="SMART" id="SM00175">
    <property type="entry name" value="RAB"/>
    <property type="match status" value="1"/>
</dbReference>
<dbReference type="Proteomes" id="UP001334248">
    <property type="component" value="Unassembled WGS sequence"/>
</dbReference>
<dbReference type="SMART" id="SM00173">
    <property type="entry name" value="RAS"/>
    <property type="match status" value="1"/>
</dbReference>